<dbReference type="Proteomes" id="UP001149079">
    <property type="component" value="Unassembled WGS sequence"/>
</dbReference>
<protein>
    <recommendedName>
        <fullName evidence="1">2EXR domain-containing protein</fullName>
    </recommendedName>
</protein>
<dbReference type="EMBL" id="JAPQKL010000008">
    <property type="protein sequence ID" value="KAJ5120555.1"/>
    <property type="molecule type" value="Genomic_DNA"/>
</dbReference>
<keyword evidence="3" id="KW-1185">Reference proteome</keyword>
<reference evidence="2" key="2">
    <citation type="journal article" date="2023" name="IMA Fungus">
        <title>Comparative genomic study of the Penicillium genus elucidates a diverse pangenome and 15 lateral gene transfer events.</title>
        <authorList>
            <person name="Petersen C."/>
            <person name="Sorensen T."/>
            <person name="Nielsen M.R."/>
            <person name="Sondergaard T.E."/>
            <person name="Sorensen J.L."/>
            <person name="Fitzpatrick D.A."/>
            <person name="Frisvad J.C."/>
            <person name="Nielsen K.L."/>
        </authorList>
    </citation>
    <scope>NUCLEOTIDE SEQUENCE</scope>
    <source>
        <strain evidence="2">IBT 22155</strain>
    </source>
</reference>
<gene>
    <name evidence="2" type="ORF">N7515_009943</name>
</gene>
<evidence type="ECO:0000313" key="3">
    <source>
        <dbReference type="Proteomes" id="UP001149079"/>
    </source>
</evidence>
<dbReference type="InterPro" id="IPR045518">
    <property type="entry name" value="2EXR"/>
</dbReference>
<comment type="caution">
    <text evidence="2">The sequence shown here is derived from an EMBL/GenBank/DDBJ whole genome shotgun (WGS) entry which is preliminary data.</text>
</comment>
<organism evidence="2 3">
    <name type="scientific">Penicillium bovifimosum</name>
    <dbReference type="NCBI Taxonomy" id="126998"/>
    <lineage>
        <taxon>Eukaryota</taxon>
        <taxon>Fungi</taxon>
        <taxon>Dikarya</taxon>
        <taxon>Ascomycota</taxon>
        <taxon>Pezizomycotina</taxon>
        <taxon>Eurotiomycetes</taxon>
        <taxon>Eurotiomycetidae</taxon>
        <taxon>Eurotiales</taxon>
        <taxon>Aspergillaceae</taxon>
        <taxon>Penicillium</taxon>
    </lineage>
</organism>
<dbReference type="Pfam" id="PF20150">
    <property type="entry name" value="2EXR"/>
    <property type="match status" value="1"/>
</dbReference>
<evidence type="ECO:0000313" key="2">
    <source>
        <dbReference type="EMBL" id="KAJ5120555.1"/>
    </source>
</evidence>
<reference evidence="2" key="1">
    <citation type="submission" date="2022-11" db="EMBL/GenBank/DDBJ databases">
        <authorList>
            <person name="Petersen C."/>
        </authorList>
    </citation>
    <scope>NUCLEOTIDE SEQUENCE</scope>
    <source>
        <strain evidence="2">IBT 22155</strain>
    </source>
</reference>
<proteinExistence type="predicted"/>
<dbReference type="AlphaFoldDB" id="A0A9W9GHJ2"/>
<sequence>MAIYNPVRVSTWRVKALVGASHEAHCPCTCGDAEEVYLGKGYPRRRFTYTEIEKSKAAGSVLVGNMSCLNNSDFHHFPSLPIEIRLMVWEYTWPPPRVIEAVFFEVGFDDDDYEEFTILRRVPYLSF</sequence>
<accession>A0A9W9GHJ2</accession>
<name>A0A9W9GHJ2_9EURO</name>
<dbReference type="GeneID" id="81409857"/>
<evidence type="ECO:0000259" key="1">
    <source>
        <dbReference type="Pfam" id="PF20150"/>
    </source>
</evidence>
<dbReference type="RefSeq" id="XP_056517059.1">
    <property type="nucleotide sequence ID" value="XM_056670686.1"/>
</dbReference>
<dbReference type="OrthoDB" id="3469466at2759"/>
<feature type="domain" description="2EXR" evidence="1">
    <location>
        <begin position="74"/>
        <end position="103"/>
    </location>
</feature>